<organism evidence="1 2">
    <name type="scientific">Oikopleura dioica</name>
    <name type="common">Tunicate</name>
    <dbReference type="NCBI Taxonomy" id="34765"/>
    <lineage>
        <taxon>Eukaryota</taxon>
        <taxon>Metazoa</taxon>
        <taxon>Chordata</taxon>
        <taxon>Tunicata</taxon>
        <taxon>Appendicularia</taxon>
        <taxon>Copelata</taxon>
        <taxon>Oikopleuridae</taxon>
        <taxon>Oikopleura</taxon>
    </lineage>
</organism>
<dbReference type="Proteomes" id="UP001158576">
    <property type="component" value="Chromosome XSR"/>
</dbReference>
<name>A0ABN7SMC6_OIKDI</name>
<protein>
    <submittedName>
        <fullName evidence="1">Oidioi.mRNA.OKI2018_I69.XSR.g16931.t1.cds</fullName>
    </submittedName>
</protein>
<sequence length="500" mass="57749">MSLEELYSLYEKNVNVPNRKKTLNAISDHPNANLLGELIFNRMTRTDYVSAKSQLLPIEDNEHGPFDHLLGAHQCDWILELMAREDYVIDLLKDEFLVKYDREPSSLSDIVKIAAQREKISKNQSVPKAVFETRHDTCQMGSTWIVTFHKINGVDEQQRTLPNVYVHKIVRAPEIRLERLRLPINYRRRVLCVLYEPFLIVFESEKRIDFFNLLKPNEQPKSLTGEGEFMKPEGYYQADVRRNGKILDDVIFPIVRKKDARTICVDFALITRLSVDIILQETIKLPEKDVDSCDLHFLDRHNFLLTICFVDDEDLDNFRGCAAFLIIPAKKKIVSYYLPELSGVFDFPEYGMVDERCGLIVWDAAFNDDDDDHRIAAYGLLSEKIGLEVICFFKLPIDEEIYMEEDLILQFNQAEGKFKTVSFKALINHLEEMGQAMPSLTRPVNGCIVTRPIVEIEKLRSEGFVKDVCKVPETGLCLTLCNIGRIIWKPSGLMEIQIFV</sequence>
<proteinExistence type="predicted"/>
<evidence type="ECO:0000313" key="2">
    <source>
        <dbReference type="Proteomes" id="UP001158576"/>
    </source>
</evidence>
<dbReference type="EMBL" id="OU015569">
    <property type="protein sequence ID" value="CAG5100284.1"/>
    <property type="molecule type" value="Genomic_DNA"/>
</dbReference>
<accession>A0ABN7SMC6</accession>
<gene>
    <name evidence="1" type="ORF">OKIOD_LOCUS8489</name>
</gene>
<reference evidence="1 2" key="1">
    <citation type="submission" date="2021-04" db="EMBL/GenBank/DDBJ databases">
        <authorList>
            <person name="Bliznina A."/>
        </authorList>
    </citation>
    <scope>NUCLEOTIDE SEQUENCE [LARGE SCALE GENOMIC DNA]</scope>
</reference>
<evidence type="ECO:0000313" key="1">
    <source>
        <dbReference type="EMBL" id="CAG5100284.1"/>
    </source>
</evidence>
<keyword evidence="2" id="KW-1185">Reference proteome</keyword>